<accession>V5SFF3</accession>
<dbReference type="OrthoDB" id="9781261at2"/>
<dbReference type="GO" id="GO:0016020">
    <property type="term" value="C:membrane"/>
    <property type="evidence" value="ECO:0007669"/>
    <property type="project" value="UniProtKB-SubCell"/>
</dbReference>
<dbReference type="AlphaFoldDB" id="V5SFF3"/>
<evidence type="ECO:0000256" key="12">
    <source>
        <dbReference type="ARBA" id="ARBA00031399"/>
    </source>
</evidence>
<dbReference type="InterPro" id="IPR008972">
    <property type="entry name" value="Cupredoxin"/>
</dbReference>
<dbReference type="InterPro" id="IPR014222">
    <property type="entry name" value="Cyt_c_oxidase_su2"/>
</dbReference>
<dbReference type="HOGENOM" id="CLU_036876_1_2_5"/>
<dbReference type="PATRIC" id="fig|1029756.8.peg.2877"/>
<comment type="function">
    <text evidence="11">Subunits I and II form the functional core of the enzyme complex. Electrons originating in cytochrome c are transferred via heme a and Cu(A) to the binuclear center formed by heme a3 and Cu(B).</text>
</comment>
<dbReference type="SUPFAM" id="SSF49503">
    <property type="entry name" value="Cupredoxins"/>
    <property type="match status" value="1"/>
</dbReference>
<evidence type="ECO:0000256" key="7">
    <source>
        <dbReference type="ARBA" id="ARBA00022982"/>
    </source>
</evidence>
<keyword evidence="17" id="KW-1185">Reference proteome</keyword>
<comment type="similarity">
    <text evidence="2">Belongs to the cytochrome c oxidase subunit 2 family.</text>
</comment>
<dbReference type="Proteomes" id="UP000018542">
    <property type="component" value="Chromosome"/>
</dbReference>
<keyword evidence="4" id="KW-0679">Respiratory chain</keyword>
<dbReference type="GO" id="GO:0004129">
    <property type="term" value="F:cytochrome-c oxidase activity"/>
    <property type="evidence" value="ECO:0007669"/>
    <property type="project" value="UniProtKB-EC"/>
</dbReference>
<comment type="subcellular location">
    <subcellularLocation>
        <location evidence="1">Membrane</location>
        <topology evidence="1">Multi-pass membrane protein</topology>
    </subcellularLocation>
</comment>
<proteinExistence type="inferred from homology"/>
<dbReference type="STRING" id="1029756.W911_13825"/>
<reference evidence="16 17" key="1">
    <citation type="journal article" date="2014" name="Genome Announc.">
        <title>Complete Genome Sequence of Hyphomicrobium nitrativorans Strain NL23, a Denitrifying Bacterium Isolated from Biofilm of a Methanol-Fed Denitrification System Treating Seawater at the Montreal Biodome.</title>
        <authorList>
            <person name="Martineau C."/>
            <person name="Villeneuve C."/>
            <person name="Mauffrey F."/>
            <person name="Villemur R."/>
        </authorList>
    </citation>
    <scope>NUCLEOTIDE SEQUENCE [LARGE SCALE GENOMIC DNA]</scope>
    <source>
        <strain evidence="16">NL23</strain>
    </source>
</reference>
<evidence type="ECO:0000259" key="15">
    <source>
        <dbReference type="PROSITE" id="PS50857"/>
    </source>
</evidence>
<dbReference type="PROSITE" id="PS00078">
    <property type="entry name" value="COX2"/>
    <property type="match status" value="1"/>
</dbReference>
<evidence type="ECO:0000256" key="13">
    <source>
        <dbReference type="ARBA" id="ARBA00047816"/>
    </source>
</evidence>
<comment type="catalytic activity">
    <reaction evidence="13">
        <text>4 Fe(II)-[cytochrome c] + O2 + 8 H(+)(in) = 4 Fe(III)-[cytochrome c] + 2 H2O + 4 H(+)(out)</text>
        <dbReference type="Rhea" id="RHEA:11436"/>
        <dbReference type="Rhea" id="RHEA-COMP:10350"/>
        <dbReference type="Rhea" id="RHEA-COMP:14399"/>
        <dbReference type="ChEBI" id="CHEBI:15377"/>
        <dbReference type="ChEBI" id="CHEBI:15378"/>
        <dbReference type="ChEBI" id="CHEBI:15379"/>
        <dbReference type="ChEBI" id="CHEBI:29033"/>
        <dbReference type="ChEBI" id="CHEBI:29034"/>
        <dbReference type="EC" id="7.1.1.9"/>
    </reaction>
</comment>
<evidence type="ECO:0000256" key="4">
    <source>
        <dbReference type="ARBA" id="ARBA00022660"/>
    </source>
</evidence>
<evidence type="ECO:0000313" key="16">
    <source>
        <dbReference type="EMBL" id="AHB49248.1"/>
    </source>
</evidence>
<evidence type="ECO:0000256" key="6">
    <source>
        <dbReference type="ARBA" id="ARBA00022723"/>
    </source>
</evidence>
<keyword evidence="3" id="KW-0813">Transport</keyword>
<dbReference type="GO" id="GO:0016491">
    <property type="term" value="F:oxidoreductase activity"/>
    <property type="evidence" value="ECO:0007669"/>
    <property type="project" value="InterPro"/>
</dbReference>
<name>V5SFF3_9HYPH</name>
<gene>
    <name evidence="16" type="ORF">W911_13825</name>
</gene>
<keyword evidence="5 14" id="KW-0812">Transmembrane</keyword>
<dbReference type="GO" id="GO:0005507">
    <property type="term" value="F:copper ion binding"/>
    <property type="evidence" value="ECO:0007669"/>
    <property type="project" value="InterPro"/>
</dbReference>
<feature type="domain" description="Cytochrome oxidase subunit II copper A binding" evidence="15">
    <location>
        <begin position="106"/>
        <end position="220"/>
    </location>
</feature>
<sequence>MFPLIAAAGGLASCSGELSTLSPAGPVAGSVATLWWVMASGAALLFALVMGLFLLTVLRPGFGRSLSPRAWIVGGALVLPLPVLVPLLVYSFEQGERLLMLGGPEGDAVRIEARATMWQWQFFYLDEPGQPSTIASLDIPAGAVVDVMATSEDVIHSFWIPRLGGKIDAIPGHRARLRLLADAPGTYSGLCAEYCGLGHMRMSFTVRAHEPEDYKRAMDAARAASVHAESRARQP</sequence>
<dbReference type="KEGG" id="hni:W911_13825"/>
<dbReference type="Gene3D" id="2.60.40.420">
    <property type="entry name" value="Cupredoxins - blue copper proteins"/>
    <property type="match status" value="1"/>
</dbReference>
<organism evidence="16 17">
    <name type="scientific">Hyphomicrobium nitrativorans NL23</name>
    <dbReference type="NCBI Taxonomy" id="1029756"/>
    <lineage>
        <taxon>Bacteria</taxon>
        <taxon>Pseudomonadati</taxon>
        <taxon>Pseudomonadota</taxon>
        <taxon>Alphaproteobacteria</taxon>
        <taxon>Hyphomicrobiales</taxon>
        <taxon>Hyphomicrobiaceae</taxon>
        <taxon>Hyphomicrobium</taxon>
    </lineage>
</organism>
<evidence type="ECO:0000256" key="2">
    <source>
        <dbReference type="ARBA" id="ARBA00007866"/>
    </source>
</evidence>
<dbReference type="Pfam" id="PF00116">
    <property type="entry name" value="COX2"/>
    <property type="match status" value="1"/>
</dbReference>
<feature type="transmembrane region" description="Helical" evidence="14">
    <location>
        <begin position="34"/>
        <end position="58"/>
    </location>
</feature>
<evidence type="ECO:0000256" key="11">
    <source>
        <dbReference type="ARBA" id="ARBA00024688"/>
    </source>
</evidence>
<evidence type="ECO:0000256" key="1">
    <source>
        <dbReference type="ARBA" id="ARBA00004141"/>
    </source>
</evidence>
<protein>
    <recommendedName>
        <fullName evidence="12">Cytochrome aa3 subunit 2</fullName>
    </recommendedName>
</protein>
<evidence type="ECO:0000256" key="14">
    <source>
        <dbReference type="SAM" id="Phobius"/>
    </source>
</evidence>
<dbReference type="EMBL" id="CP006912">
    <property type="protein sequence ID" value="AHB49248.1"/>
    <property type="molecule type" value="Genomic_DNA"/>
</dbReference>
<keyword evidence="10 14" id="KW-0472">Membrane</keyword>
<dbReference type="GO" id="GO:0042773">
    <property type="term" value="P:ATP synthesis coupled electron transport"/>
    <property type="evidence" value="ECO:0007669"/>
    <property type="project" value="TreeGrafter"/>
</dbReference>
<keyword evidence="9" id="KW-0186">Copper</keyword>
<keyword evidence="6" id="KW-0479">Metal-binding</keyword>
<dbReference type="RefSeq" id="WP_023788085.1">
    <property type="nucleotide sequence ID" value="NC_022997.1"/>
</dbReference>
<evidence type="ECO:0000313" key="17">
    <source>
        <dbReference type="Proteomes" id="UP000018542"/>
    </source>
</evidence>
<dbReference type="NCBIfam" id="TIGR02866">
    <property type="entry name" value="CoxB"/>
    <property type="match status" value="1"/>
</dbReference>
<evidence type="ECO:0000256" key="8">
    <source>
        <dbReference type="ARBA" id="ARBA00022989"/>
    </source>
</evidence>
<evidence type="ECO:0000256" key="9">
    <source>
        <dbReference type="ARBA" id="ARBA00023008"/>
    </source>
</evidence>
<evidence type="ECO:0000256" key="10">
    <source>
        <dbReference type="ARBA" id="ARBA00023136"/>
    </source>
</evidence>
<dbReference type="PROSITE" id="PS50857">
    <property type="entry name" value="COX2_CUA"/>
    <property type="match status" value="1"/>
</dbReference>
<dbReference type="PANTHER" id="PTHR22888">
    <property type="entry name" value="CYTOCHROME C OXIDASE, SUBUNIT II"/>
    <property type="match status" value="1"/>
</dbReference>
<dbReference type="InterPro" id="IPR002429">
    <property type="entry name" value="CcO_II-like_C"/>
</dbReference>
<dbReference type="InterPro" id="IPR001505">
    <property type="entry name" value="Copper_CuA"/>
</dbReference>
<dbReference type="InterPro" id="IPR045187">
    <property type="entry name" value="CcO_II"/>
</dbReference>
<keyword evidence="8 14" id="KW-1133">Transmembrane helix</keyword>
<feature type="transmembrane region" description="Helical" evidence="14">
    <location>
        <begin position="70"/>
        <end position="92"/>
    </location>
</feature>
<evidence type="ECO:0000256" key="3">
    <source>
        <dbReference type="ARBA" id="ARBA00022448"/>
    </source>
</evidence>
<keyword evidence="7" id="KW-0249">Electron transport</keyword>
<evidence type="ECO:0000256" key="5">
    <source>
        <dbReference type="ARBA" id="ARBA00022692"/>
    </source>
</evidence>
<dbReference type="PANTHER" id="PTHR22888:SF9">
    <property type="entry name" value="CYTOCHROME C OXIDASE SUBUNIT 2"/>
    <property type="match status" value="1"/>
</dbReference>